<dbReference type="Gene3D" id="3.30.860.10">
    <property type="entry name" value="30s Ribosomal Protein S19, Chain A"/>
    <property type="match status" value="1"/>
</dbReference>
<evidence type="ECO:0000313" key="9">
    <source>
        <dbReference type="EMBL" id="AKI85082.1"/>
    </source>
</evidence>
<dbReference type="InterPro" id="IPR005732">
    <property type="entry name" value="Ribosomal_uS19_bac-type"/>
</dbReference>
<dbReference type="GO" id="GO:0003723">
    <property type="term" value="F:RNA binding"/>
    <property type="evidence" value="ECO:0007669"/>
    <property type="project" value="InterPro"/>
</dbReference>
<dbReference type="Pfam" id="PF00203">
    <property type="entry name" value="Ribosomal_S19"/>
    <property type="match status" value="1"/>
</dbReference>
<dbReference type="GO" id="GO:0003735">
    <property type="term" value="F:structural constituent of ribosome"/>
    <property type="evidence" value="ECO:0007669"/>
    <property type="project" value="InterPro"/>
</dbReference>
<keyword evidence="5 7" id="KW-0687">Ribonucleoprotein</keyword>
<sequence length="247" mass="27097">MATRNMLGALRRTVPLPGPHFLSTVTNSRSVSTSVLAELEGGSIKPASASVVVAANSLGEPQLGPLQRTTVHAAACNPSITQREWACVLSRHSSLRNLHSSSTSILHRASVPLPLPPSTAFIRHIHGSSSHNALEKDANAVEVNHETDNSASRSRWKDPFVDACLFKIKDNRQRLSNKKIWSRRSTILPEFVGLTVQIYNGKQFVRCKITEGKVGHKFGEFAGTRSHNKNPKNKKKNEQSKKGKKGK</sequence>
<dbReference type="EMBL" id="KP963198">
    <property type="protein sequence ID" value="AKI85082.1"/>
    <property type="molecule type" value="mRNA"/>
</dbReference>
<keyword evidence="3 7" id="KW-0689">Ribosomal protein</keyword>
<dbReference type="PANTHER" id="PTHR11880:SF67">
    <property type="entry name" value="SMALL RIBOSOMAL SUBUNIT PROTEIN US19M"/>
    <property type="match status" value="1"/>
</dbReference>
<feature type="region of interest" description="Disordered" evidence="8">
    <location>
        <begin position="219"/>
        <end position="247"/>
    </location>
</feature>
<feature type="compositionally biased region" description="Basic residues" evidence="8">
    <location>
        <begin position="226"/>
        <end position="235"/>
    </location>
</feature>
<dbReference type="SUPFAM" id="SSF54570">
    <property type="entry name" value="Ribosomal protein S19"/>
    <property type="match status" value="1"/>
</dbReference>
<dbReference type="AlphaFoldDB" id="A0A0G2YF92"/>
<evidence type="ECO:0000256" key="1">
    <source>
        <dbReference type="ARBA" id="ARBA00004173"/>
    </source>
</evidence>
<gene>
    <name evidence="9" type="primary">rps19</name>
</gene>
<evidence type="ECO:0000256" key="8">
    <source>
        <dbReference type="SAM" id="MobiDB-lite"/>
    </source>
</evidence>
<dbReference type="InterPro" id="IPR020934">
    <property type="entry name" value="Ribosomal_uS19_CS"/>
</dbReference>
<dbReference type="GO" id="GO:0000028">
    <property type="term" value="P:ribosomal small subunit assembly"/>
    <property type="evidence" value="ECO:0007669"/>
    <property type="project" value="TreeGrafter"/>
</dbReference>
<dbReference type="PROSITE" id="PS00323">
    <property type="entry name" value="RIBOSOMAL_S19"/>
    <property type="match status" value="1"/>
</dbReference>
<dbReference type="InterPro" id="IPR023575">
    <property type="entry name" value="Ribosomal_uS19_SF"/>
</dbReference>
<evidence type="ECO:0000256" key="2">
    <source>
        <dbReference type="ARBA" id="ARBA00007345"/>
    </source>
</evidence>
<dbReference type="HAMAP" id="MF_00531">
    <property type="entry name" value="Ribosomal_uS19"/>
    <property type="match status" value="1"/>
</dbReference>
<dbReference type="GO" id="GO:0005763">
    <property type="term" value="C:mitochondrial small ribosomal subunit"/>
    <property type="evidence" value="ECO:0007669"/>
    <property type="project" value="TreeGrafter"/>
</dbReference>
<evidence type="ECO:0000256" key="4">
    <source>
        <dbReference type="ARBA" id="ARBA00023128"/>
    </source>
</evidence>
<accession>A0A0G2YF92</accession>
<evidence type="ECO:0000256" key="3">
    <source>
        <dbReference type="ARBA" id="ARBA00022980"/>
    </source>
</evidence>
<evidence type="ECO:0000256" key="6">
    <source>
        <dbReference type="ARBA" id="ARBA00044183"/>
    </source>
</evidence>
<dbReference type="PRINTS" id="PR00975">
    <property type="entry name" value="RIBOSOMALS19"/>
</dbReference>
<evidence type="ECO:0000256" key="5">
    <source>
        <dbReference type="ARBA" id="ARBA00023274"/>
    </source>
</evidence>
<dbReference type="InterPro" id="IPR002222">
    <property type="entry name" value="Ribosomal_uS19"/>
</dbReference>
<geneLocation type="mitochondrion" evidence="9"/>
<name>A0A0G2YF92_9ROSI</name>
<evidence type="ECO:0000256" key="7">
    <source>
        <dbReference type="RuleBase" id="RU003485"/>
    </source>
</evidence>
<protein>
    <recommendedName>
        <fullName evidence="6">Small ribosomal subunit protein uS19m</fullName>
    </recommendedName>
</protein>
<keyword evidence="4 9" id="KW-0496">Mitochondrion</keyword>
<comment type="subcellular location">
    <subcellularLocation>
        <location evidence="1">Mitochondrion</location>
    </subcellularLocation>
</comment>
<reference evidence="9" key="1">
    <citation type="submission" date="2015-03" db="EMBL/GenBank/DDBJ databases">
        <title>Dynamic evolution of Geranium mitochondrial genomes through multiple horizontal and intracellular gene transfers.</title>
        <authorList>
            <person name="Park S."/>
            <person name="Grewe F."/>
            <person name="Zhu A."/>
            <person name="Ruhlman T.A."/>
            <person name="Sabir J."/>
            <person name="Mower J.P."/>
            <person name="Jansen R.K."/>
        </authorList>
    </citation>
    <scope>NUCLEOTIDE SEQUENCE</scope>
</reference>
<organism evidence="9">
    <name type="scientific">Monsonia emarginata</name>
    <dbReference type="NCBI Taxonomy" id="28966"/>
    <lineage>
        <taxon>Eukaryota</taxon>
        <taxon>Viridiplantae</taxon>
        <taxon>Streptophyta</taxon>
        <taxon>Embryophyta</taxon>
        <taxon>Tracheophyta</taxon>
        <taxon>Spermatophyta</taxon>
        <taxon>Magnoliopsida</taxon>
        <taxon>eudicotyledons</taxon>
        <taxon>Gunneridae</taxon>
        <taxon>Pentapetalae</taxon>
        <taxon>rosids</taxon>
        <taxon>malvids</taxon>
        <taxon>Geraniales</taxon>
        <taxon>Geraniaceae</taxon>
        <taxon>Monsonia</taxon>
    </lineage>
</organism>
<dbReference type="NCBIfam" id="TIGR01050">
    <property type="entry name" value="rpsS_bact"/>
    <property type="match status" value="1"/>
</dbReference>
<dbReference type="PANTHER" id="PTHR11880">
    <property type="entry name" value="RIBOSOMAL PROTEIN S19P FAMILY MEMBER"/>
    <property type="match status" value="1"/>
</dbReference>
<comment type="similarity">
    <text evidence="2 7">Belongs to the universal ribosomal protein uS19 family.</text>
</comment>
<proteinExistence type="evidence at transcript level"/>
<dbReference type="GO" id="GO:0006412">
    <property type="term" value="P:translation"/>
    <property type="evidence" value="ECO:0007669"/>
    <property type="project" value="InterPro"/>
</dbReference>